<dbReference type="Proteomes" id="UP000237441">
    <property type="component" value="Unassembled WGS sequence"/>
</dbReference>
<evidence type="ECO:0000313" key="2">
    <source>
        <dbReference type="EMBL" id="PQK07970.1"/>
    </source>
</evidence>
<sequence>MFSVLREQHDARLAPLSAHCGEESPFDGRPAIIHALIKLLADYTIVYAVWYPRLHPAPPSCLRHAKSAKRSARPSSTAIARPMCY</sequence>
<reference evidence="2 3" key="1">
    <citation type="submission" date="2016-07" db="EMBL/GenBank/DDBJ databases">
        <title>Comparative genomics of the entomopathogenic fungus Beauveria bassiana.</title>
        <authorList>
            <person name="Valero Jimenez C.A."/>
            <person name="Zwaan B.J."/>
            <person name="Van Kan J.A."/>
            <person name="Takken W."/>
            <person name="Debets A.J."/>
            <person name="Schoustra S.E."/>
            <person name="Koenraadt C.J."/>
        </authorList>
    </citation>
    <scope>NUCLEOTIDE SEQUENCE [LARGE SCALE GENOMIC DNA]</scope>
    <source>
        <strain evidence="2 3">ARSEF 8028</strain>
    </source>
</reference>
<dbReference type="AlphaFoldDB" id="A0A2S7XVL1"/>
<evidence type="ECO:0000256" key="1">
    <source>
        <dbReference type="SAM" id="MobiDB-lite"/>
    </source>
</evidence>
<comment type="caution">
    <text evidence="2">The sequence shown here is derived from an EMBL/GenBank/DDBJ whole genome shotgun (WGS) entry which is preliminary data.</text>
</comment>
<gene>
    <name evidence="2" type="ORF">BB8028_0001g00510</name>
</gene>
<evidence type="ECO:0000313" key="3">
    <source>
        <dbReference type="Proteomes" id="UP000237441"/>
    </source>
</evidence>
<accession>A0A2S7XVL1</accession>
<protein>
    <submittedName>
        <fullName evidence="2">Uncharacterized protein</fullName>
    </submittedName>
</protein>
<feature type="region of interest" description="Disordered" evidence="1">
    <location>
        <begin position="65"/>
        <end position="85"/>
    </location>
</feature>
<proteinExistence type="predicted"/>
<dbReference type="EMBL" id="JRHA01000001">
    <property type="protein sequence ID" value="PQK07970.1"/>
    <property type="molecule type" value="Genomic_DNA"/>
</dbReference>
<name>A0A2S7XVL1_BEABA</name>
<organism evidence="2 3">
    <name type="scientific">Beauveria bassiana</name>
    <name type="common">White muscardine disease fungus</name>
    <name type="synonym">Tritirachium shiotae</name>
    <dbReference type="NCBI Taxonomy" id="176275"/>
    <lineage>
        <taxon>Eukaryota</taxon>
        <taxon>Fungi</taxon>
        <taxon>Dikarya</taxon>
        <taxon>Ascomycota</taxon>
        <taxon>Pezizomycotina</taxon>
        <taxon>Sordariomycetes</taxon>
        <taxon>Hypocreomycetidae</taxon>
        <taxon>Hypocreales</taxon>
        <taxon>Cordycipitaceae</taxon>
        <taxon>Beauveria</taxon>
    </lineage>
</organism>